<evidence type="ECO:0000313" key="3">
    <source>
        <dbReference type="Proteomes" id="UP000016203"/>
    </source>
</evidence>
<accession>R9AQG1</accession>
<sequence length="72" mass="8357">MNKIQALMMVAFASVAFQSQAETQAEIQLETSQEVTFPEVNKSYLKLVKRYEYNDVARLDVGMNKDQFRHIL</sequence>
<reference evidence="2 3" key="1">
    <citation type="submission" date="2013-03" db="EMBL/GenBank/DDBJ databases">
        <title>The Genome Sequence of Acinetobacter sp. CIP 110321.</title>
        <authorList>
            <consortium name="The Broad Institute Genome Sequencing Platform"/>
            <consortium name="The Broad Institute Genome Sequencing Center for Infectious Disease"/>
            <person name="Cerqueira G."/>
            <person name="Feldgarden M."/>
            <person name="Courvalin P."/>
            <person name="Perichon B."/>
            <person name="Grillot-Courvalin C."/>
            <person name="Clermont D."/>
            <person name="Rocha E."/>
            <person name="Yoon E.-J."/>
            <person name="Nemec A."/>
            <person name="Walker B."/>
            <person name="Young S.K."/>
            <person name="Zeng Q."/>
            <person name="Gargeya S."/>
            <person name="Fitzgerald M."/>
            <person name="Haas B."/>
            <person name="Abouelleil A."/>
            <person name="Alvarado L."/>
            <person name="Arachchi H.M."/>
            <person name="Berlin A.M."/>
            <person name="Chapman S.B."/>
            <person name="Dewar J."/>
            <person name="Goldberg J."/>
            <person name="Griggs A."/>
            <person name="Gujja S."/>
            <person name="Hansen M."/>
            <person name="Howarth C."/>
            <person name="Imamovic A."/>
            <person name="Larimer J."/>
            <person name="McCowan C."/>
            <person name="Murphy C."/>
            <person name="Neiman D."/>
            <person name="Pearson M."/>
            <person name="Priest M."/>
            <person name="Roberts A."/>
            <person name="Saif S."/>
            <person name="Shea T."/>
            <person name="Sisk P."/>
            <person name="Sykes S."/>
            <person name="Wortman J."/>
            <person name="Nusbaum C."/>
            <person name="Birren B."/>
        </authorList>
    </citation>
    <scope>NUCLEOTIDE SEQUENCE [LARGE SCALE GENOMIC DNA]</scope>
    <source>
        <strain evidence="2 3">CIP 110321</strain>
    </source>
</reference>
<dbReference type="Proteomes" id="UP000016203">
    <property type="component" value="Unassembled WGS sequence"/>
</dbReference>
<protein>
    <submittedName>
        <fullName evidence="2">Uncharacterized protein</fullName>
    </submittedName>
</protein>
<evidence type="ECO:0000256" key="1">
    <source>
        <dbReference type="SAM" id="SignalP"/>
    </source>
</evidence>
<evidence type="ECO:0000313" key="2">
    <source>
        <dbReference type="EMBL" id="EOR04462.1"/>
    </source>
</evidence>
<dbReference type="EMBL" id="AQFL01000019">
    <property type="protein sequence ID" value="EOR04462.1"/>
    <property type="molecule type" value="Genomic_DNA"/>
</dbReference>
<feature type="non-terminal residue" evidence="2">
    <location>
        <position position="72"/>
    </location>
</feature>
<feature type="chain" id="PRO_5004470602" evidence="1">
    <location>
        <begin position="22"/>
        <end position="72"/>
    </location>
</feature>
<keyword evidence="1" id="KW-0732">Signal</keyword>
<organism evidence="2 3">
    <name type="scientific">Acinetobacter genomosp. 15BJ</name>
    <dbReference type="NCBI Taxonomy" id="106651"/>
    <lineage>
        <taxon>Bacteria</taxon>
        <taxon>Pseudomonadati</taxon>
        <taxon>Pseudomonadota</taxon>
        <taxon>Gammaproteobacteria</taxon>
        <taxon>Moraxellales</taxon>
        <taxon>Moraxellaceae</taxon>
        <taxon>Acinetobacter</taxon>
    </lineage>
</organism>
<dbReference type="HOGENOM" id="CLU_2745728_0_0_6"/>
<proteinExistence type="predicted"/>
<comment type="caution">
    <text evidence="2">The sequence shown here is derived from an EMBL/GenBank/DDBJ whole genome shotgun (WGS) entry which is preliminary data.</text>
</comment>
<gene>
    <name evidence="2" type="ORF">F896_03322</name>
</gene>
<feature type="signal peptide" evidence="1">
    <location>
        <begin position="1"/>
        <end position="21"/>
    </location>
</feature>
<dbReference type="AlphaFoldDB" id="R9AQG1"/>
<name>R9AQG1_9GAMM</name>